<keyword evidence="2 5" id="KW-0808">Transferase</keyword>
<gene>
    <name evidence="8" type="primary">ERG6</name>
    <name evidence="8" type="ORF">H4R18_004167</name>
</gene>
<dbReference type="InterPro" id="IPR013705">
    <property type="entry name" value="Sterol_MeTrfase_C"/>
</dbReference>
<evidence type="ECO:0000256" key="4">
    <source>
        <dbReference type="ARBA" id="ARBA00038188"/>
    </source>
</evidence>
<keyword evidence="6" id="KW-0753">Steroid metabolism</keyword>
<keyword evidence="6" id="KW-0756">Sterol biosynthesis</keyword>
<keyword evidence="1 5" id="KW-0489">Methyltransferase</keyword>
<dbReference type="EMBL" id="JANBUL010000190">
    <property type="protein sequence ID" value="KAJ2779162.1"/>
    <property type="molecule type" value="Genomic_DNA"/>
</dbReference>
<comment type="pathway">
    <text evidence="6">Steroid metabolism.</text>
</comment>
<proteinExistence type="inferred from homology"/>
<dbReference type="InterPro" id="IPR029063">
    <property type="entry name" value="SAM-dependent_MTases_sf"/>
</dbReference>
<evidence type="ECO:0000256" key="2">
    <source>
        <dbReference type="ARBA" id="ARBA00022679"/>
    </source>
</evidence>
<dbReference type="Gene3D" id="3.40.50.150">
    <property type="entry name" value="Vaccinia Virus protein VP39"/>
    <property type="match status" value="1"/>
</dbReference>
<reference evidence="8" key="1">
    <citation type="submission" date="2022-07" db="EMBL/GenBank/DDBJ databases">
        <title>Phylogenomic reconstructions and comparative analyses of Kickxellomycotina fungi.</title>
        <authorList>
            <person name="Reynolds N.K."/>
            <person name="Stajich J.E."/>
            <person name="Barry K."/>
            <person name="Grigoriev I.V."/>
            <person name="Crous P."/>
            <person name="Smith M.E."/>
        </authorList>
    </citation>
    <scope>NUCLEOTIDE SEQUENCE</scope>
    <source>
        <strain evidence="8">NBRC 105414</strain>
    </source>
</reference>
<dbReference type="EC" id="2.1.1.-" evidence="6"/>
<dbReference type="GO" id="GO:0032259">
    <property type="term" value="P:methylation"/>
    <property type="evidence" value="ECO:0007669"/>
    <property type="project" value="UniProtKB-KW"/>
</dbReference>
<dbReference type="PROSITE" id="PS51685">
    <property type="entry name" value="SAM_MT_ERG6_SMT"/>
    <property type="match status" value="1"/>
</dbReference>
<keyword evidence="6" id="KW-0444">Lipid biosynthesis</keyword>
<dbReference type="PANTHER" id="PTHR44068">
    <property type="entry name" value="ZGC:194242"/>
    <property type="match status" value="1"/>
</dbReference>
<dbReference type="SUPFAM" id="SSF53335">
    <property type="entry name" value="S-adenosyl-L-methionine-dependent methyltransferases"/>
    <property type="match status" value="1"/>
</dbReference>
<dbReference type="GO" id="GO:0006696">
    <property type="term" value="P:ergosterol biosynthetic process"/>
    <property type="evidence" value="ECO:0007669"/>
    <property type="project" value="TreeGrafter"/>
</dbReference>
<evidence type="ECO:0000256" key="3">
    <source>
        <dbReference type="ARBA" id="ARBA00022691"/>
    </source>
</evidence>
<keyword evidence="6" id="KW-0752">Steroid biosynthesis</keyword>
<dbReference type="GO" id="GO:0003838">
    <property type="term" value="F:sterol 24-C-methyltransferase activity"/>
    <property type="evidence" value="ECO:0007669"/>
    <property type="project" value="TreeGrafter"/>
</dbReference>
<dbReference type="Pfam" id="PF08498">
    <property type="entry name" value="Sterol_MT_C"/>
    <property type="match status" value="1"/>
</dbReference>
<keyword evidence="3 5" id="KW-0949">S-adenosyl-L-methionine</keyword>
<dbReference type="InterPro" id="IPR030384">
    <property type="entry name" value="MeTrfase_SMT"/>
</dbReference>
<evidence type="ECO:0000259" key="7">
    <source>
        <dbReference type="PROSITE" id="PS51685"/>
    </source>
</evidence>
<dbReference type="OrthoDB" id="540004at2759"/>
<comment type="function">
    <text evidence="6">Catalyzes the transfer of methyl groups from S-adenosyl-methionine to the C-24 of sterols.</text>
</comment>
<keyword evidence="9" id="KW-1185">Reference proteome</keyword>
<evidence type="ECO:0000313" key="8">
    <source>
        <dbReference type="EMBL" id="KAJ2779162.1"/>
    </source>
</evidence>
<evidence type="ECO:0000313" key="9">
    <source>
        <dbReference type="Proteomes" id="UP001140217"/>
    </source>
</evidence>
<dbReference type="InterPro" id="IPR013216">
    <property type="entry name" value="Methyltransf_11"/>
</dbReference>
<accession>A0A9W8H5N0</accession>
<evidence type="ECO:0000256" key="1">
    <source>
        <dbReference type="ARBA" id="ARBA00022603"/>
    </source>
</evidence>
<dbReference type="CDD" id="cd02440">
    <property type="entry name" value="AdoMet_MTases"/>
    <property type="match status" value="1"/>
</dbReference>
<dbReference type="InterPro" id="IPR050447">
    <property type="entry name" value="Erg6_SMT_methyltransf"/>
</dbReference>
<comment type="similarity">
    <text evidence="4 5 6">Belongs to the class I-like SAM-binding methyltransferase superfamily. Erg6/SMT family.</text>
</comment>
<dbReference type="AlphaFoldDB" id="A0A9W8H5N0"/>
<evidence type="ECO:0000256" key="6">
    <source>
        <dbReference type="RuleBase" id="RU362025"/>
    </source>
</evidence>
<keyword evidence="6" id="KW-0443">Lipid metabolism</keyword>
<feature type="domain" description="SAM-dependent methyltransferase Erg6/SMT-type" evidence="7">
    <location>
        <begin position="78"/>
        <end position="372"/>
    </location>
</feature>
<dbReference type="Pfam" id="PF08241">
    <property type="entry name" value="Methyltransf_11"/>
    <property type="match status" value="1"/>
</dbReference>
<dbReference type="GO" id="GO:0005783">
    <property type="term" value="C:endoplasmic reticulum"/>
    <property type="evidence" value="ECO:0007669"/>
    <property type="project" value="TreeGrafter"/>
</dbReference>
<dbReference type="PANTHER" id="PTHR44068:SF1">
    <property type="entry name" value="HYPOTHETICAL LOC100005854"/>
    <property type="match status" value="1"/>
</dbReference>
<sequence length="374" mass="41535">MSILEPTPELSRALHEKVVEDQSASSLVSRLRGKNKELQTQSVNTYEQFWAAAAAPGGNDGSAQETRTNMYKTLTNTYYNLATDFYEYGWGECFHFARRSIGETLRESIRRHEHLLFDAARIKPGMRVLDVGCGVGGPARECIRYTGAHVTGLNNNDYQIQRAGIYANKYRQTEHSVFTKGDFMHMPFDEGAFDAVYAIEATCHAPVLRDVYAQMFRVLKPGGYFAIYEWCLTDKFDEANPEHRKMALAIEHGDGIAKLFSTRVALQAAKDAGFEIVLAQDLAHETTVGNEIPWYSDLDVGLISFSGLQGFARSQIGRVFTSNAVKLLEKVGIAPRGTSQIQDVLVDAADGLVGGAKLEIFTPMYLIVGRKPLN</sequence>
<dbReference type="Proteomes" id="UP001140217">
    <property type="component" value="Unassembled WGS sequence"/>
</dbReference>
<protein>
    <recommendedName>
        <fullName evidence="6">Sterol 24-C-methyltransferase</fullName>
        <ecNumber evidence="6">2.1.1.-</ecNumber>
    </recommendedName>
    <alternativeName>
        <fullName evidence="6">Delta(24)-sterol C-methyltransferase</fullName>
    </alternativeName>
</protein>
<evidence type="ECO:0000256" key="5">
    <source>
        <dbReference type="PROSITE-ProRule" id="PRU01022"/>
    </source>
</evidence>
<organism evidence="8 9">
    <name type="scientific">Coemansia javaensis</name>
    <dbReference type="NCBI Taxonomy" id="2761396"/>
    <lineage>
        <taxon>Eukaryota</taxon>
        <taxon>Fungi</taxon>
        <taxon>Fungi incertae sedis</taxon>
        <taxon>Zoopagomycota</taxon>
        <taxon>Kickxellomycotina</taxon>
        <taxon>Kickxellomycetes</taxon>
        <taxon>Kickxellales</taxon>
        <taxon>Kickxellaceae</taxon>
        <taxon>Coemansia</taxon>
    </lineage>
</organism>
<name>A0A9W8H5N0_9FUNG</name>
<comment type="caution">
    <text evidence="8">The sequence shown here is derived from an EMBL/GenBank/DDBJ whole genome shotgun (WGS) entry which is preliminary data.</text>
</comment>
<keyword evidence="6" id="KW-1207">Sterol metabolism</keyword>